<reference evidence="2" key="1">
    <citation type="submission" date="2021-04" db="EMBL/GenBank/DDBJ databases">
        <authorList>
            <person name="Tunstrom K."/>
        </authorList>
    </citation>
    <scope>NUCLEOTIDE SEQUENCE</scope>
</reference>
<name>A0A8S3X3T2_PARAO</name>
<keyword evidence="1" id="KW-0175">Coiled coil</keyword>
<protein>
    <submittedName>
        <fullName evidence="2">(apollo) hypothetical protein</fullName>
    </submittedName>
</protein>
<evidence type="ECO:0000313" key="2">
    <source>
        <dbReference type="EMBL" id="CAG5000498.1"/>
    </source>
</evidence>
<proteinExistence type="predicted"/>
<dbReference type="Proteomes" id="UP000691718">
    <property type="component" value="Unassembled WGS sequence"/>
</dbReference>
<gene>
    <name evidence="2" type="ORF">PAPOLLO_LOCUS13734</name>
</gene>
<comment type="caution">
    <text evidence="2">The sequence shown here is derived from an EMBL/GenBank/DDBJ whole genome shotgun (WGS) entry which is preliminary data.</text>
</comment>
<keyword evidence="3" id="KW-1185">Reference proteome</keyword>
<feature type="coiled-coil region" evidence="1">
    <location>
        <begin position="12"/>
        <end position="74"/>
    </location>
</feature>
<sequence>MKSDTNCIREDYRKINTNIQDLHKKQASLEKEMISLQESTQFTSDEHKKSIQTLSSTNKNVEEMRREIIELKIQNTVLRTVINYKEQMERLLNLEIIGLHEDKCENLTNIIIAVGNQFGVPLEHNDIIQANRVTRHSTSGDYMKQTCILLSLKYNYSFPLK</sequence>
<evidence type="ECO:0000256" key="1">
    <source>
        <dbReference type="SAM" id="Coils"/>
    </source>
</evidence>
<organism evidence="2 3">
    <name type="scientific">Parnassius apollo</name>
    <name type="common">Apollo butterfly</name>
    <name type="synonym">Papilio apollo</name>
    <dbReference type="NCBI Taxonomy" id="110799"/>
    <lineage>
        <taxon>Eukaryota</taxon>
        <taxon>Metazoa</taxon>
        <taxon>Ecdysozoa</taxon>
        <taxon>Arthropoda</taxon>
        <taxon>Hexapoda</taxon>
        <taxon>Insecta</taxon>
        <taxon>Pterygota</taxon>
        <taxon>Neoptera</taxon>
        <taxon>Endopterygota</taxon>
        <taxon>Lepidoptera</taxon>
        <taxon>Glossata</taxon>
        <taxon>Ditrysia</taxon>
        <taxon>Papilionoidea</taxon>
        <taxon>Papilionidae</taxon>
        <taxon>Parnassiinae</taxon>
        <taxon>Parnassini</taxon>
        <taxon>Parnassius</taxon>
        <taxon>Parnassius</taxon>
    </lineage>
</organism>
<evidence type="ECO:0000313" key="3">
    <source>
        <dbReference type="Proteomes" id="UP000691718"/>
    </source>
</evidence>
<accession>A0A8S3X3T2</accession>
<dbReference type="AlphaFoldDB" id="A0A8S3X3T2"/>
<dbReference type="EMBL" id="CAJQZP010000945">
    <property type="protein sequence ID" value="CAG5000498.1"/>
    <property type="molecule type" value="Genomic_DNA"/>
</dbReference>